<accession>A0AAC9UP90</accession>
<dbReference type="Pfam" id="PF03496">
    <property type="entry name" value="ADPrib_exo_Tox"/>
    <property type="match status" value="1"/>
</dbReference>
<dbReference type="EMBL" id="CP022474">
    <property type="protein sequence ID" value="ASN59824.1"/>
    <property type="molecule type" value="Genomic_DNA"/>
</dbReference>
<dbReference type="RefSeq" id="WP_089556534.1">
    <property type="nucleotide sequence ID" value="NZ_CP022474.1"/>
</dbReference>
<sequence>MITEQQESQRILQLINSDNRDSKQLDKYDQEALDFIRKHLTLFYMHYGLENGLGISETSNRVSQWDLNQWQSVIDELRDEDWLPESKKRITAVGSSAGLNVGNMMAAIAGVGLIRLNNRRIRLVQQRAKMEQARELKRMNNSFDKPITIKNASRVEKQSRTAEYAGSKGMTLERLLLEKPIRIFNSPDLSNRLWTDGDKLLADIQSSLFNSFRTYTNIEDFQELFQIHLNTKGTFAKRIKQEKYVTERLLRTETARMKEYINEASYRENGIKFVNVMTEPGACAKCISISANGPYPIDYAPSIPGDTHVNCRCGKVPATDINDRLSSNSLSDEEASELTYDEEAALKQYISSESYKINDALRRGIDLTGSQAEMVKNLDAALDKMPNYHGDITRSLNFEGRNEELQQFIAEHAIGKKVDYMAYTSSSPDVYDSDDTIRIIVKNSNNSKDIRIYNPSENEVLYKRSTSFKVIARYMKDGKPTIELEEVNNG</sequence>
<reference evidence="2 3" key="1">
    <citation type="submission" date="2017-07" db="EMBL/GenBank/DDBJ databases">
        <title>Lactobacillus curvatus MRS6 whole genome.</title>
        <authorList>
            <person name="Jans C."/>
            <person name="Lagler S."/>
            <person name="Lacroix C."/>
            <person name="Meile L."/>
            <person name="Stevens M.J.A."/>
        </authorList>
    </citation>
    <scope>NUCLEOTIDE SEQUENCE [LARGE SCALE GENOMIC DNA]</scope>
    <source>
        <strain evidence="2 3">MRS6</strain>
    </source>
</reference>
<dbReference type="InterPro" id="IPR003540">
    <property type="entry name" value="ADP-ribosyltransferase"/>
</dbReference>
<dbReference type="Gene3D" id="3.90.176.10">
    <property type="entry name" value="Toxin ADP-ribosyltransferase, Chain A, domain 1"/>
    <property type="match status" value="1"/>
</dbReference>
<protein>
    <recommendedName>
        <fullName evidence="1">ADP ribosyltransferase domain-containing protein</fullName>
    </recommendedName>
</protein>
<dbReference type="PROSITE" id="PS51996">
    <property type="entry name" value="TR_MART"/>
    <property type="match status" value="1"/>
</dbReference>
<name>A0AAC9UP90_LATCU</name>
<evidence type="ECO:0000313" key="2">
    <source>
        <dbReference type="EMBL" id="ASN59824.1"/>
    </source>
</evidence>
<organism evidence="2 3">
    <name type="scientific">Latilactobacillus curvatus</name>
    <name type="common">Lactobacillus curvatus</name>
    <dbReference type="NCBI Taxonomy" id="28038"/>
    <lineage>
        <taxon>Bacteria</taxon>
        <taxon>Bacillati</taxon>
        <taxon>Bacillota</taxon>
        <taxon>Bacilli</taxon>
        <taxon>Lactobacillales</taxon>
        <taxon>Lactobacillaceae</taxon>
        <taxon>Latilactobacillus</taxon>
    </lineage>
</organism>
<proteinExistence type="predicted"/>
<evidence type="ECO:0000259" key="1">
    <source>
        <dbReference type="Pfam" id="PF03496"/>
    </source>
</evidence>
<dbReference type="Proteomes" id="UP000199749">
    <property type="component" value="Chromosome"/>
</dbReference>
<dbReference type="AlphaFoldDB" id="A0AAC9UP90"/>
<dbReference type="SUPFAM" id="SSF56399">
    <property type="entry name" value="ADP-ribosylation"/>
    <property type="match status" value="1"/>
</dbReference>
<feature type="domain" description="ADP ribosyltransferase" evidence="1">
    <location>
        <begin position="335"/>
        <end position="486"/>
    </location>
</feature>
<gene>
    <name evidence="2" type="ORF">CG419_03930</name>
</gene>
<dbReference type="GO" id="GO:0005576">
    <property type="term" value="C:extracellular region"/>
    <property type="evidence" value="ECO:0007669"/>
    <property type="project" value="InterPro"/>
</dbReference>
<evidence type="ECO:0000313" key="3">
    <source>
        <dbReference type="Proteomes" id="UP000199749"/>
    </source>
</evidence>